<evidence type="ECO:0000256" key="1">
    <source>
        <dbReference type="ARBA" id="ARBA00007749"/>
    </source>
</evidence>
<protein>
    <submittedName>
        <fullName evidence="6">MBL fold metallo-hydrolase</fullName>
    </submittedName>
</protein>
<dbReference type="Proteomes" id="UP001501821">
    <property type="component" value="Unassembled WGS sequence"/>
</dbReference>
<dbReference type="InterPro" id="IPR001279">
    <property type="entry name" value="Metallo-B-lactamas"/>
</dbReference>
<dbReference type="PANTHER" id="PTHR42978">
    <property type="entry name" value="QUORUM-QUENCHING LACTONASE YTNP-RELATED-RELATED"/>
    <property type="match status" value="1"/>
</dbReference>
<dbReference type="SUPFAM" id="SSF56281">
    <property type="entry name" value="Metallo-hydrolase/oxidoreductase"/>
    <property type="match status" value="1"/>
</dbReference>
<evidence type="ECO:0000256" key="4">
    <source>
        <dbReference type="ARBA" id="ARBA00022833"/>
    </source>
</evidence>
<evidence type="ECO:0000313" key="6">
    <source>
        <dbReference type="EMBL" id="GAA3821630.1"/>
    </source>
</evidence>
<dbReference type="InterPro" id="IPR051013">
    <property type="entry name" value="MBL_superfamily_lactonases"/>
</dbReference>
<dbReference type="Pfam" id="PF00753">
    <property type="entry name" value="Lactamase_B"/>
    <property type="match status" value="1"/>
</dbReference>
<dbReference type="EMBL" id="BAABAH010000007">
    <property type="protein sequence ID" value="GAA3821630.1"/>
    <property type="molecule type" value="Genomic_DNA"/>
</dbReference>
<evidence type="ECO:0000259" key="5">
    <source>
        <dbReference type="SMART" id="SM00849"/>
    </source>
</evidence>
<reference evidence="7" key="1">
    <citation type="journal article" date="2019" name="Int. J. Syst. Evol. Microbiol.">
        <title>The Global Catalogue of Microorganisms (GCM) 10K type strain sequencing project: providing services to taxonomists for standard genome sequencing and annotation.</title>
        <authorList>
            <consortium name="The Broad Institute Genomics Platform"/>
            <consortium name="The Broad Institute Genome Sequencing Center for Infectious Disease"/>
            <person name="Wu L."/>
            <person name="Ma J."/>
        </authorList>
    </citation>
    <scope>NUCLEOTIDE SEQUENCE [LARGE SCALE GENOMIC DNA]</scope>
    <source>
        <strain evidence="7">JCM 16953</strain>
    </source>
</reference>
<keyword evidence="7" id="KW-1185">Reference proteome</keyword>
<evidence type="ECO:0000313" key="7">
    <source>
        <dbReference type="Proteomes" id="UP001501821"/>
    </source>
</evidence>
<organism evidence="6 7">
    <name type="scientific">Nocardioides panacisoli</name>
    <dbReference type="NCBI Taxonomy" id="627624"/>
    <lineage>
        <taxon>Bacteria</taxon>
        <taxon>Bacillati</taxon>
        <taxon>Actinomycetota</taxon>
        <taxon>Actinomycetes</taxon>
        <taxon>Propionibacteriales</taxon>
        <taxon>Nocardioidaceae</taxon>
        <taxon>Nocardioides</taxon>
    </lineage>
</organism>
<dbReference type="Gene3D" id="3.60.15.10">
    <property type="entry name" value="Ribonuclease Z/Hydroxyacylglutathione hydrolase-like"/>
    <property type="match status" value="1"/>
</dbReference>
<keyword evidence="4" id="KW-0862">Zinc</keyword>
<keyword evidence="3" id="KW-0378">Hydrolase</keyword>
<dbReference type="PANTHER" id="PTHR42978:SF3">
    <property type="entry name" value="BLR3078 PROTEIN"/>
    <property type="match status" value="1"/>
</dbReference>
<evidence type="ECO:0000256" key="2">
    <source>
        <dbReference type="ARBA" id="ARBA00022723"/>
    </source>
</evidence>
<dbReference type="SMART" id="SM00849">
    <property type="entry name" value="Lactamase_B"/>
    <property type="match status" value="1"/>
</dbReference>
<keyword evidence="2" id="KW-0479">Metal-binding</keyword>
<accession>A0ABP7IM51</accession>
<name>A0ABP7IM51_9ACTN</name>
<dbReference type="InterPro" id="IPR036866">
    <property type="entry name" value="RibonucZ/Hydroxyglut_hydro"/>
</dbReference>
<proteinExistence type="inferred from homology"/>
<comment type="similarity">
    <text evidence="1">Belongs to the metallo-beta-lactamase superfamily.</text>
</comment>
<gene>
    <name evidence="6" type="ORF">GCM10022242_24150</name>
</gene>
<sequence>MRVHHLNCATMRPPLAPVMVAHVLLVERDEGLLLVDTGFGTGDVADRRRLGRPFAALVRPDLDPAETAAAQVAARGFDSADVTDIALTHLDLDHAGGLADFPQARVHVFGAELDAATAPRLSERARYVAAQWAHGPQWVRHDEPGDHWFGFPAVQALSDDVLLIPLPGHTRGHCGVAVRRADGHWLLHAGDAFFDGRQVLSPARCHPALGGFQVLMATSNRQRRENLARLQELAAGHREDITVFCAHAKATYDRLAAAAAAERS</sequence>
<comment type="caution">
    <text evidence="6">The sequence shown here is derived from an EMBL/GenBank/DDBJ whole genome shotgun (WGS) entry which is preliminary data.</text>
</comment>
<evidence type="ECO:0000256" key="3">
    <source>
        <dbReference type="ARBA" id="ARBA00022801"/>
    </source>
</evidence>
<feature type="domain" description="Metallo-beta-lactamase" evidence="5">
    <location>
        <begin position="20"/>
        <end position="247"/>
    </location>
</feature>
<dbReference type="RefSeq" id="WP_344775700.1">
    <property type="nucleotide sequence ID" value="NZ_BAABAH010000007.1"/>
</dbReference>
<dbReference type="CDD" id="cd07742">
    <property type="entry name" value="metallo-hydrolase-like_MBL-fold"/>
    <property type="match status" value="1"/>
</dbReference>